<reference evidence="6" key="1">
    <citation type="submission" date="2016-10" db="EMBL/GenBank/DDBJ databases">
        <authorList>
            <person name="Varghese N."/>
            <person name="Submissions S."/>
        </authorList>
    </citation>
    <scope>NUCLEOTIDE SEQUENCE [LARGE SCALE GENOMIC DNA]</scope>
    <source>
        <strain evidence="6">DSM 21743</strain>
    </source>
</reference>
<dbReference type="GO" id="GO:0003700">
    <property type="term" value="F:DNA-binding transcription factor activity"/>
    <property type="evidence" value="ECO:0007669"/>
    <property type="project" value="InterPro"/>
</dbReference>
<dbReference type="Gene3D" id="1.10.10.10">
    <property type="entry name" value="Winged helix-like DNA-binding domain superfamily/Winged helix DNA-binding domain"/>
    <property type="match status" value="1"/>
</dbReference>
<dbReference type="OrthoDB" id="3267569at2"/>
<accession>A0A1H2MQA9</accession>
<protein>
    <submittedName>
        <fullName evidence="5">DNA-binding transcriptional regulator, GntR family</fullName>
    </submittedName>
</protein>
<keyword evidence="3" id="KW-0804">Transcription</keyword>
<evidence type="ECO:0000259" key="4">
    <source>
        <dbReference type="PROSITE" id="PS50949"/>
    </source>
</evidence>
<evidence type="ECO:0000256" key="2">
    <source>
        <dbReference type="ARBA" id="ARBA00023125"/>
    </source>
</evidence>
<evidence type="ECO:0000256" key="3">
    <source>
        <dbReference type="ARBA" id="ARBA00023163"/>
    </source>
</evidence>
<dbReference type="Gene3D" id="1.20.120.530">
    <property type="entry name" value="GntR ligand-binding domain-like"/>
    <property type="match status" value="1"/>
</dbReference>
<dbReference type="InterPro" id="IPR011711">
    <property type="entry name" value="GntR_C"/>
</dbReference>
<dbReference type="RefSeq" id="WP_091074815.1">
    <property type="nucleotide sequence ID" value="NZ_LT629799.1"/>
</dbReference>
<dbReference type="SMART" id="SM00345">
    <property type="entry name" value="HTH_GNTR"/>
    <property type="match status" value="1"/>
</dbReference>
<dbReference type="Pfam" id="PF07729">
    <property type="entry name" value="FCD"/>
    <property type="match status" value="1"/>
</dbReference>
<dbReference type="AlphaFoldDB" id="A0A1H2MQA9"/>
<keyword evidence="1" id="KW-0805">Transcription regulation</keyword>
<keyword evidence="6" id="KW-1185">Reference proteome</keyword>
<dbReference type="InterPro" id="IPR000524">
    <property type="entry name" value="Tscrpt_reg_HTH_GntR"/>
</dbReference>
<dbReference type="InterPro" id="IPR036390">
    <property type="entry name" value="WH_DNA-bd_sf"/>
</dbReference>
<dbReference type="PANTHER" id="PTHR43537">
    <property type="entry name" value="TRANSCRIPTIONAL REGULATOR, GNTR FAMILY"/>
    <property type="match status" value="1"/>
</dbReference>
<evidence type="ECO:0000313" key="5">
    <source>
        <dbReference type="EMBL" id="SDU95427.1"/>
    </source>
</evidence>
<dbReference type="InterPro" id="IPR008920">
    <property type="entry name" value="TF_FadR/GntR_C"/>
</dbReference>
<sequence length="224" mass="24114">MSPAPSITTLPKTSLRERVSQALRAAIVSGEMEPGVVYSAPSLASRFGVSATPVREAMLDLVREGTVTIVPNKGFRVSEVDDASLDQLTQIRQLLEPPVVGRVTPHVPAEDLPELRAMAQRIVDGATAGDLVAYTEADREFHLRLLSYDGNPRLVDLVAELRGQTRLLGLTGMLASGVLAENAREHLVLVDLVEARDAAGAEALMHAHVARTRTTWAGRTPADR</sequence>
<gene>
    <name evidence="5" type="ORF">SAMN04488544_2516</name>
</gene>
<dbReference type="Proteomes" id="UP000198825">
    <property type="component" value="Chromosome I"/>
</dbReference>
<dbReference type="EMBL" id="LT629799">
    <property type="protein sequence ID" value="SDU95427.1"/>
    <property type="molecule type" value="Genomic_DNA"/>
</dbReference>
<dbReference type="InterPro" id="IPR036388">
    <property type="entry name" value="WH-like_DNA-bd_sf"/>
</dbReference>
<dbReference type="SUPFAM" id="SSF48008">
    <property type="entry name" value="GntR ligand-binding domain-like"/>
    <property type="match status" value="1"/>
</dbReference>
<proteinExistence type="predicted"/>
<organism evidence="5 6">
    <name type="scientific">Microlunatus sagamiharensis</name>
    <dbReference type="NCBI Taxonomy" id="546874"/>
    <lineage>
        <taxon>Bacteria</taxon>
        <taxon>Bacillati</taxon>
        <taxon>Actinomycetota</taxon>
        <taxon>Actinomycetes</taxon>
        <taxon>Propionibacteriales</taxon>
        <taxon>Propionibacteriaceae</taxon>
        <taxon>Microlunatus</taxon>
    </lineage>
</organism>
<dbReference type="CDD" id="cd07377">
    <property type="entry name" value="WHTH_GntR"/>
    <property type="match status" value="1"/>
</dbReference>
<name>A0A1H2MQA9_9ACTN</name>
<dbReference type="PROSITE" id="PS50949">
    <property type="entry name" value="HTH_GNTR"/>
    <property type="match status" value="1"/>
</dbReference>
<dbReference type="SUPFAM" id="SSF46785">
    <property type="entry name" value="Winged helix' DNA-binding domain"/>
    <property type="match status" value="1"/>
</dbReference>
<evidence type="ECO:0000313" key="6">
    <source>
        <dbReference type="Proteomes" id="UP000198825"/>
    </source>
</evidence>
<keyword evidence="2 5" id="KW-0238">DNA-binding</keyword>
<evidence type="ECO:0000256" key="1">
    <source>
        <dbReference type="ARBA" id="ARBA00023015"/>
    </source>
</evidence>
<dbReference type="PANTHER" id="PTHR43537:SF45">
    <property type="entry name" value="GNTR FAMILY REGULATORY PROTEIN"/>
    <property type="match status" value="1"/>
</dbReference>
<dbReference type="GO" id="GO:0003677">
    <property type="term" value="F:DNA binding"/>
    <property type="evidence" value="ECO:0007669"/>
    <property type="project" value="UniProtKB-KW"/>
</dbReference>
<dbReference type="STRING" id="546874.SAMN04488544_2516"/>
<dbReference type="Pfam" id="PF00392">
    <property type="entry name" value="GntR"/>
    <property type="match status" value="1"/>
</dbReference>
<dbReference type="SMART" id="SM00895">
    <property type="entry name" value="FCD"/>
    <property type="match status" value="1"/>
</dbReference>
<feature type="domain" description="HTH gntR-type" evidence="4">
    <location>
        <begin position="13"/>
        <end position="80"/>
    </location>
</feature>